<feature type="domain" description="Replication initiator A N-terminal" evidence="1">
    <location>
        <begin position="18"/>
        <end position="92"/>
    </location>
</feature>
<comment type="caution">
    <text evidence="3">The sequence shown here is derived from an EMBL/GenBank/DDBJ whole genome shotgun (WGS) entry which is preliminary data.</text>
</comment>
<dbReference type="EMBL" id="SIYF01000163">
    <property type="protein sequence ID" value="TKK86871.1"/>
    <property type="molecule type" value="Genomic_DNA"/>
</dbReference>
<dbReference type="Pfam" id="PF06970">
    <property type="entry name" value="RepA_N"/>
    <property type="match status" value="1"/>
</dbReference>
<dbReference type="RefSeq" id="WP_033593833.1">
    <property type="nucleotide sequence ID" value="NZ_AP018539.1"/>
</dbReference>
<dbReference type="AlphaFoldDB" id="A0A2Z6BXD3"/>
<name>A0A2Z6BXD3_ENTFL</name>
<organism evidence="3 4">
    <name type="scientific">Enterococcus faecalis</name>
    <name type="common">Streptococcus faecalis</name>
    <dbReference type="NCBI Taxonomy" id="1351"/>
    <lineage>
        <taxon>Bacteria</taxon>
        <taxon>Bacillati</taxon>
        <taxon>Bacillota</taxon>
        <taxon>Bacilli</taxon>
        <taxon>Lactobacillales</taxon>
        <taxon>Enterococcaceae</taxon>
        <taxon>Enterococcus</taxon>
    </lineage>
</organism>
<dbReference type="InterPro" id="IPR010724">
    <property type="entry name" value="RepA_N"/>
</dbReference>
<evidence type="ECO:0000313" key="4">
    <source>
        <dbReference type="Proteomes" id="UP000305511"/>
    </source>
</evidence>
<evidence type="ECO:0000259" key="1">
    <source>
        <dbReference type="Pfam" id="PF06970"/>
    </source>
</evidence>
<dbReference type="InterPro" id="IPR041151">
    <property type="entry name" value="Bac_RepA_C"/>
</dbReference>
<sequence>MTNIKERGYSYQNSYSELFWKFPQFLLKNKKYKSMKDSSKIAYMLFKDKISLALTNNWIDEDGMIYLIFQQKDLMEMLNCYQGKVKSTLDELEKYGLLEVLRGGFDAKAGKNIANKYYLLQPELEKEDLYLSTNTTDETLDKTGYAEIAHRETNAETLDNSGYAEIARRKKMSETLDKTGYAEIAQVKDNIYINNSLDTLDTKDTNNEQMRQRTLLDQFHEVQEQTFLNKSSLKYIALFSNTIQEAHEKVGTIIRAKNKAEKEYNTVLLGEDYQEEIEKCLRRVQHKITTDSTIKSPQGLFYKSFYNLFVECVLEKENIKNRNNSKNSEITLHNWIEN</sequence>
<dbReference type="Pfam" id="PF18008">
    <property type="entry name" value="Bac_RepA_C"/>
    <property type="match status" value="1"/>
</dbReference>
<evidence type="ECO:0000259" key="2">
    <source>
        <dbReference type="Pfam" id="PF18008"/>
    </source>
</evidence>
<accession>A0A2Z6BXD3</accession>
<feature type="domain" description="Replication initiator protein A C-terminal" evidence="2">
    <location>
        <begin position="228"/>
        <end position="311"/>
    </location>
</feature>
<proteinExistence type="predicted"/>
<gene>
    <name evidence="3" type="ORF">EY666_07365</name>
</gene>
<protein>
    <submittedName>
        <fullName evidence="3">Replication protein RepA</fullName>
    </submittedName>
</protein>
<dbReference type="Proteomes" id="UP000305511">
    <property type="component" value="Unassembled WGS sequence"/>
</dbReference>
<evidence type="ECO:0000313" key="3">
    <source>
        <dbReference type="EMBL" id="TKK86871.1"/>
    </source>
</evidence>
<reference evidence="3 4" key="1">
    <citation type="submission" date="2019-02" db="EMBL/GenBank/DDBJ databases">
        <title>Bacteria dissemination in different level of health care in South Africa: the effectiveness of infections prevention and control.</title>
        <authorList>
            <person name="Shobo C."/>
            <person name="Amoako D.G."/>
            <person name="Allam M."/>
            <person name="Ismail A."/>
            <person name="Bester L.A."/>
            <person name="Essack S.Y."/>
        </authorList>
    </citation>
    <scope>NUCLEOTIDE SEQUENCE [LARGE SCALE GENOMIC DNA]</scope>
    <source>
        <strain evidence="3 4">2SIL2</strain>
    </source>
</reference>